<dbReference type="AlphaFoldDB" id="A0A392MD09"/>
<comment type="caution">
    <text evidence="3">The sequence shown here is derived from an EMBL/GenBank/DDBJ whole genome shotgun (WGS) entry which is preliminary data.</text>
</comment>
<reference evidence="3 4" key="1">
    <citation type="journal article" date="2018" name="Front. Plant Sci.">
        <title>Red Clover (Trifolium pratense) and Zigzag Clover (T. medium) - A Picture of Genomic Similarities and Differences.</title>
        <authorList>
            <person name="Dluhosova J."/>
            <person name="Istvanek J."/>
            <person name="Nedelnik J."/>
            <person name="Repkova J."/>
        </authorList>
    </citation>
    <scope>NUCLEOTIDE SEQUENCE [LARGE SCALE GENOMIC DNA]</scope>
    <source>
        <strain evidence="4">cv. 10/8</strain>
        <tissue evidence="3">Leaf</tissue>
    </source>
</reference>
<protein>
    <recommendedName>
        <fullName evidence="5">Retrotransposon gag protein</fullName>
    </recommendedName>
</protein>
<accession>A0A392MD09</accession>
<feature type="coiled-coil region" evidence="1">
    <location>
        <begin position="18"/>
        <end position="45"/>
    </location>
</feature>
<name>A0A392MD09_9FABA</name>
<dbReference type="Proteomes" id="UP000265520">
    <property type="component" value="Unassembled WGS sequence"/>
</dbReference>
<sequence>MNQDKGAKAGGKFEVDREIALKVEIELLKKQLSEAKKDVKAIRNEGLCDYCLEDHPVGQCLPGGHKTEELNYMGNQRGNPYPSNQGWNRYPNQNQGGAPQPRKPSHLEEMLTKFVGQSQANYENMMGIVTNQAANMKSMEHQIGQLSKMMASTSTNHAGTTVDNPKEECMALKTKRQEDEDELENFRKWFKTMGVTLEEAYDAFMGEMEDAREEVSLAAEFIKVLEEKGAPEKKPDPGSLTINCYCNDPIYFLVIIIYMSSVM</sequence>
<keyword evidence="1" id="KW-0175">Coiled coil</keyword>
<organism evidence="3 4">
    <name type="scientific">Trifolium medium</name>
    <dbReference type="NCBI Taxonomy" id="97028"/>
    <lineage>
        <taxon>Eukaryota</taxon>
        <taxon>Viridiplantae</taxon>
        <taxon>Streptophyta</taxon>
        <taxon>Embryophyta</taxon>
        <taxon>Tracheophyta</taxon>
        <taxon>Spermatophyta</taxon>
        <taxon>Magnoliopsida</taxon>
        <taxon>eudicotyledons</taxon>
        <taxon>Gunneridae</taxon>
        <taxon>Pentapetalae</taxon>
        <taxon>rosids</taxon>
        <taxon>fabids</taxon>
        <taxon>Fabales</taxon>
        <taxon>Fabaceae</taxon>
        <taxon>Papilionoideae</taxon>
        <taxon>50 kb inversion clade</taxon>
        <taxon>NPAAA clade</taxon>
        <taxon>Hologalegina</taxon>
        <taxon>IRL clade</taxon>
        <taxon>Trifolieae</taxon>
        <taxon>Trifolium</taxon>
    </lineage>
</organism>
<keyword evidence="4" id="KW-1185">Reference proteome</keyword>
<dbReference type="EMBL" id="LXQA010008046">
    <property type="protein sequence ID" value="MCH85181.1"/>
    <property type="molecule type" value="Genomic_DNA"/>
</dbReference>
<evidence type="ECO:0000256" key="2">
    <source>
        <dbReference type="SAM" id="MobiDB-lite"/>
    </source>
</evidence>
<proteinExistence type="predicted"/>
<evidence type="ECO:0000313" key="3">
    <source>
        <dbReference type="EMBL" id="MCH85181.1"/>
    </source>
</evidence>
<feature type="compositionally biased region" description="Polar residues" evidence="2">
    <location>
        <begin position="73"/>
        <end position="97"/>
    </location>
</feature>
<evidence type="ECO:0000313" key="4">
    <source>
        <dbReference type="Proteomes" id="UP000265520"/>
    </source>
</evidence>
<gene>
    <name evidence="3" type="ORF">A2U01_0006025</name>
</gene>
<evidence type="ECO:0000256" key="1">
    <source>
        <dbReference type="SAM" id="Coils"/>
    </source>
</evidence>
<feature type="region of interest" description="Disordered" evidence="2">
    <location>
        <begin position="72"/>
        <end position="104"/>
    </location>
</feature>
<evidence type="ECO:0008006" key="5">
    <source>
        <dbReference type="Google" id="ProtNLM"/>
    </source>
</evidence>